<feature type="compositionally biased region" description="Basic and acidic residues" evidence="1">
    <location>
        <begin position="1124"/>
        <end position="1135"/>
    </location>
</feature>
<organism evidence="3 4">
    <name type="scientific">Neocucurbitaria cava</name>
    <dbReference type="NCBI Taxonomy" id="798079"/>
    <lineage>
        <taxon>Eukaryota</taxon>
        <taxon>Fungi</taxon>
        <taxon>Dikarya</taxon>
        <taxon>Ascomycota</taxon>
        <taxon>Pezizomycotina</taxon>
        <taxon>Dothideomycetes</taxon>
        <taxon>Pleosporomycetidae</taxon>
        <taxon>Pleosporales</taxon>
        <taxon>Pleosporineae</taxon>
        <taxon>Cucurbitariaceae</taxon>
        <taxon>Neocucurbitaria</taxon>
    </lineage>
</organism>
<keyword evidence="4" id="KW-1185">Reference proteome</keyword>
<dbReference type="OrthoDB" id="5215300at2759"/>
<feature type="domain" description="Sfi1 spindle body" evidence="2">
    <location>
        <begin position="353"/>
        <end position="921"/>
    </location>
</feature>
<evidence type="ECO:0000259" key="2">
    <source>
        <dbReference type="Pfam" id="PF08457"/>
    </source>
</evidence>
<sequence>MTAHGYDTPDLTKDDLTDEAIETLYDIVRRAQLSSSGQPSHPSDPNPPSSRALFAAYEDVLEELGLSSSDDVVLHRFLFRMQENRRKDESLMQRFKRVLGEFNITFEIDEDGEVTTNLDATRNRTRNSVGRHSRRGSFDSFFDGTADKIAGTDYGDLPVRARRASQGALNGHGTRESQRRTRSETEAQLPFRNKVNGNAHQRSASGHYQSNRKRSASVSSRGSLQIRRDVQTWNSGARDNDDGSEYTERTTSLDLSHVQIPGLNAPIPGDDQESSHQQQYISEPWHPSDTRLMDEAEMFEEQRLHRVTRDCIQTWRNRTQERLSIRDDMENLAAARDRRILLKLSFEQLRDTLRMRRSAQETDRFFTRLESRADKARNLFLLTKAFTHWAKCTEDEVQRTSVARRHILRTRFFNGWRDITAVNELKIQHFVLSKFLRQWRAKAATIRDNSEFAVQLYEENLVHRVYKQWFFKFCAIAAPAWRNDRIRRVTLQKWSEIAKVLRERENWVTDRRDRTVLRTTFQAWQQNTTKVRALEPQADGLRQKRLLSLALRTIQKQAQLAPLLRQFQARVDGRLIRTTFQTWHRTSQLSRQARNVDRLRILRNAYTAWNDRLRIKALEDRINDRVIVECLYKWTLASRVSLFQRVHDRQLKESAFLTWVTKTNQQANTIDAAKRRFAQFKRTQLLRTSLRKMEAITAEKKAEEFAVVAEYQQKLKQRIFEVLKEKLEHFQQLNQWSADASFYVLGKRTLRTWSEATQHARRNRRREAYAQVRRMTKMNLVRRVFETWRNKANHVAVLNQQANDMLENRVLQSTGSFLHQWNDRTITLQQQDTQAINLHNFKLETRCLSTWTHRFETLRTLESQAVALRQESTEIAAASALKKLGWRLWNIQRQEQNAQALYERNFEKHVRAMIRFWLEQAAERLATRPVSPTPTSRSRGSRRDRDDGHAQGDGDGGLDEADDETHRLENWTAFDEDALGLNNDLDLSLSITPDHPRTYVNPYAHPPPPPPSSSRPPPQQPPLSSSRRVPPPRPSTYPQPQSALRPRPPHPPTIFEDDQSDLDFGAQSTFWSGTPMPPPPPPLPLPLPTTATAAVSSSKPGYLKTPSKRSVVRAKRPELLPASPEKRDRDRDFSPQRRRLGAMSAPPAQVTRAVGGGGLGAGGVVGASGVSGITSFERRMQESGFSRSVVGGGSGGALARGRGRGGKGKGRVGFRDVSEMG</sequence>
<dbReference type="Proteomes" id="UP001140560">
    <property type="component" value="Unassembled WGS sequence"/>
</dbReference>
<feature type="compositionally biased region" description="Basic and acidic residues" evidence="1">
    <location>
        <begin position="941"/>
        <end position="952"/>
    </location>
</feature>
<protein>
    <recommendedName>
        <fullName evidence="2">Sfi1 spindle body domain-containing protein</fullName>
    </recommendedName>
</protein>
<feature type="compositionally biased region" description="Pro residues" evidence="1">
    <location>
        <begin position="1075"/>
        <end position="1087"/>
    </location>
</feature>
<accession>A0A9W8XZU2</accession>
<proteinExistence type="predicted"/>
<evidence type="ECO:0000256" key="1">
    <source>
        <dbReference type="SAM" id="MobiDB-lite"/>
    </source>
</evidence>
<feature type="compositionally biased region" description="Low complexity" evidence="1">
    <location>
        <begin position="927"/>
        <end position="938"/>
    </location>
</feature>
<feature type="region of interest" description="Disordered" evidence="1">
    <location>
        <begin position="164"/>
        <end position="279"/>
    </location>
</feature>
<dbReference type="InterPro" id="IPR013665">
    <property type="entry name" value="Sfi1_dom"/>
</dbReference>
<comment type="caution">
    <text evidence="3">The sequence shown here is derived from an EMBL/GenBank/DDBJ whole genome shotgun (WGS) entry which is preliminary data.</text>
</comment>
<dbReference type="PANTHER" id="PTHR24216">
    <property type="entry name" value="PAXILLIN-RELATED"/>
    <property type="match status" value="1"/>
</dbReference>
<feature type="compositionally biased region" description="Polar residues" evidence="1">
    <location>
        <begin position="195"/>
        <end position="209"/>
    </location>
</feature>
<gene>
    <name evidence="3" type="ORF">N0V83_011004</name>
</gene>
<dbReference type="Pfam" id="PF08457">
    <property type="entry name" value="Sfi1"/>
    <property type="match status" value="1"/>
</dbReference>
<evidence type="ECO:0000313" key="3">
    <source>
        <dbReference type="EMBL" id="KAJ4362062.1"/>
    </source>
</evidence>
<feature type="compositionally biased region" description="Basic and acidic residues" evidence="1">
    <location>
        <begin position="173"/>
        <end position="185"/>
    </location>
</feature>
<feature type="compositionally biased region" description="Pro residues" evidence="1">
    <location>
        <begin position="1004"/>
        <end position="1021"/>
    </location>
</feature>
<evidence type="ECO:0000313" key="4">
    <source>
        <dbReference type="Proteomes" id="UP001140560"/>
    </source>
</evidence>
<dbReference type="EMBL" id="JAPEUY010000022">
    <property type="protein sequence ID" value="KAJ4362062.1"/>
    <property type="molecule type" value="Genomic_DNA"/>
</dbReference>
<dbReference type="AlphaFoldDB" id="A0A9W8XZU2"/>
<feature type="region of interest" description="Disordered" evidence="1">
    <location>
        <begin position="926"/>
        <end position="962"/>
    </location>
</feature>
<name>A0A9W8XZU2_9PLEO</name>
<reference evidence="3" key="1">
    <citation type="submission" date="2022-10" db="EMBL/GenBank/DDBJ databases">
        <title>Tapping the CABI collections for fungal endophytes: first genome assemblies for Collariella, Neodidymelliopsis, Ascochyta clinopodiicola, Didymella pomorum, Didymosphaeria variabile, Neocosmospora piperis and Neocucurbitaria cava.</title>
        <authorList>
            <person name="Hill R."/>
        </authorList>
    </citation>
    <scope>NUCLEOTIDE SEQUENCE</scope>
    <source>
        <strain evidence="3">IMI 356814</strain>
    </source>
</reference>
<feature type="region of interest" description="Disordered" evidence="1">
    <location>
        <begin position="992"/>
        <end position="1154"/>
    </location>
</feature>
<feature type="region of interest" description="Disordered" evidence="1">
    <location>
        <begin position="1184"/>
        <end position="1221"/>
    </location>
</feature>
<feature type="compositionally biased region" description="Basic residues" evidence="1">
    <location>
        <begin position="1201"/>
        <end position="1212"/>
    </location>
</feature>